<dbReference type="EMBL" id="BAABJP010000055">
    <property type="protein sequence ID" value="GAA5173063.1"/>
    <property type="molecule type" value="Genomic_DNA"/>
</dbReference>
<dbReference type="InterPro" id="IPR016938">
    <property type="entry name" value="UPF0317"/>
</dbReference>
<keyword evidence="2 3" id="KW-0456">Lyase</keyword>
<evidence type="ECO:0000256" key="1">
    <source>
        <dbReference type="ARBA" id="ARBA00007896"/>
    </source>
</evidence>
<organism evidence="4 5">
    <name type="scientific">Pseudonocardia eucalypti</name>
    <dbReference type="NCBI Taxonomy" id="648755"/>
    <lineage>
        <taxon>Bacteria</taxon>
        <taxon>Bacillati</taxon>
        <taxon>Actinomycetota</taxon>
        <taxon>Actinomycetes</taxon>
        <taxon>Pseudonocardiales</taxon>
        <taxon>Pseudonocardiaceae</taxon>
        <taxon>Pseudonocardia</taxon>
    </lineage>
</organism>
<dbReference type="PIRSF" id="PIRSF029755">
    <property type="entry name" value="UCP029755"/>
    <property type="match status" value="1"/>
</dbReference>
<dbReference type="PANTHER" id="PTHR32022:SF10">
    <property type="entry name" value="D-GLUTAMATE CYCLASE, MITOCHONDRIAL"/>
    <property type="match status" value="1"/>
</dbReference>
<name>A0ABP9R9F3_9PSEU</name>
<keyword evidence="5" id="KW-1185">Reference proteome</keyword>
<dbReference type="HAMAP" id="MF_01830">
    <property type="entry name" value="Hydro_lyase"/>
    <property type="match status" value="1"/>
</dbReference>
<comment type="caution">
    <text evidence="4">The sequence shown here is derived from an EMBL/GenBank/DDBJ whole genome shotgun (WGS) entry which is preliminary data.</text>
</comment>
<reference evidence="5" key="1">
    <citation type="journal article" date="2019" name="Int. J. Syst. Evol. Microbiol.">
        <title>The Global Catalogue of Microorganisms (GCM) 10K type strain sequencing project: providing services to taxonomists for standard genome sequencing and annotation.</title>
        <authorList>
            <consortium name="The Broad Institute Genomics Platform"/>
            <consortium name="The Broad Institute Genome Sequencing Center for Infectious Disease"/>
            <person name="Wu L."/>
            <person name="Ma J."/>
        </authorList>
    </citation>
    <scope>NUCLEOTIDE SEQUENCE [LARGE SCALE GENOMIC DNA]</scope>
    <source>
        <strain evidence="5">JCM 18303</strain>
    </source>
</reference>
<dbReference type="PANTHER" id="PTHR32022">
    <property type="entry name" value="D-GLUTAMATE CYCLASE, MITOCHONDRIAL"/>
    <property type="match status" value="1"/>
</dbReference>
<evidence type="ECO:0000313" key="4">
    <source>
        <dbReference type="EMBL" id="GAA5173063.1"/>
    </source>
</evidence>
<comment type="similarity">
    <text evidence="1 3">Belongs to the D-glutamate cyclase family.</text>
</comment>
<dbReference type="Gene3D" id="3.40.1640.10">
    <property type="entry name" value="PSTPO5379-like"/>
    <property type="match status" value="1"/>
</dbReference>
<sequence>MNPVITAADSPAEARARIREGRWAGITTGLCAGYLQANLAILPAELAGEFAEFCAANPKPLPLLEATPPGVPDRLATAPGADLRTDLPRYRVYRNGELAGEPTSIEDLWRDDSVGFLLGCSFSAEDALHDAGVRLRHLELGTNVPMFRTSLRCTPAGRFHGPVVVSMRAIAADQVDRATEVTGRLPLAHGAPLHAGDPAELGIADVERPDWGDPLPLEPGEVPVFWACGVTPQAVFAEVRPEVAITHAPGHMFLTDRPAGAA</sequence>
<proteinExistence type="inferred from homology"/>
<dbReference type="Proteomes" id="UP001428817">
    <property type="component" value="Unassembled WGS sequence"/>
</dbReference>
<dbReference type="NCBIfam" id="NF003969">
    <property type="entry name" value="PRK05463.1"/>
    <property type="match status" value="1"/>
</dbReference>
<dbReference type="Gene3D" id="3.30.2040.10">
    <property type="entry name" value="PSTPO5379-like domain"/>
    <property type="match status" value="1"/>
</dbReference>
<dbReference type="SUPFAM" id="SSF160920">
    <property type="entry name" value="PSTPO5379-like"/>
    <property type="match status" value="1"/>
</dbReference>
<protein>
    <recommendedName>
        <fullName evidence="3">Putative hydro-lyase GCM10023321_73870</fullName>
        <ecNumber evidence="3">4.2.1.-</ecNumber>
    </recommendedName>
</protein>
<evidence type="ECO:0000256" key="3">
    <source>
        <dbReference type="HAMAP-Rule" id="MF_01830"/>
    </source>
</evidence>
<dbReference type="RefSeq" id="WP_345703449.1">
    <property type="nucleotide sequence ID" value="NZ_BAABJP010000055.1"/>
</dbReference>
<accession>A0ABP9R9F3</accession>
<dbReference type="Pfam" id="PF07286">
    <property type="entry name" value="D-Glu_cyclase"/>
    <property type="match status" value="1"/>
</dbReference>
<evidence type="ECO:0000256" key="2">
    <source>
        <dbReference type="ARBA" id="ARBA00023239"/>
    </source>
</evidence>
<dbReference type="InterPro" id="IPR038021">
    <property type="entry name" value="Putative_hydro-lyase"/>
</dbReference>
<dbReference type="EC" id="4.2.1.-" evidence="3"/>
<gene>
    <name evidence="4" type="ORF">GCM10023321_73870</name>
</gene>
<dbReference type="InterPro" id="IPR009906">
    <property type="entry name" value="D-Glu_cyclase"/>
</dbReference>
<evidence type="ECO:0000313" key="5">
    <source>
        <dbReference type="Proteomes" id="UP001428817"/>
    </source>
</evidence>